<comment type="function">
    <text evidence="12">Component of the cytochrome c oxidase, the last enzyme in the mitochondrial electron transport chain which drives oxidative phosphorylation. The respiratory chain contains 3 multisubunit complexes succinate dehydrogenase (complex II, CII), ubiquinol-cytochrome c oxidoreductase (cytochrome b-c1 complex, complex III, CIII) and cytochrome c oxidase (complex IV, CIV), that cooperate to transfer electrons derived from NADH and succinate to molecular oxygen, creating an electrochemical gradient over the inner membrane that drives transmembrane transport and the ATP synthase. Cytochrome c oxidase is the component of the respiratory chain that catalyzes the reduction of oxygen to water. Electrons originating from reduced cytochrome c in the intermembrane space (IMS) are transferred via the dinuclear copper A center (CU(A)) of subunit 2 and heme A of subunit 1 to the active site in subunit 1, a binuclear center (BNC) formed by heme A3 and copper B (CU(B)). The BNC reduces molecular oxygen to 2 water molecules using 4 electrons from cytochrome c in the IMS and 4 protons from the mitochondrial matrix.</text>
</comment>
<gene>
    <name evidence="13" type="primary">LOC115306332</name>
</gene>
<evidence type="ECO:0000313" key="14">
    <source>
        <dbReference type="Proteomes" id="UP000472268"/>
    </source>
</evidence>
<dbReference type="PANTHER" id="PTHR16717">
    <property type="entry name" value="CYTOCHROME C OXIDASE POLYPEPTIDE VIII"/>
    <property type="match status" value="1"/>
</dbReference>
<evidence type="ECO:0000256" key="9">
    <source>
        <dbReference type="ARBA" id="ARBA00023128"/>
    </source>
</evidence>
<keyword evidence="7 12" id="KW-0809">Transit peptide</keyword>
<dbReference type="UniPathway" id="UPA00705"/>
<proteinExistence type="inferred from homology"/>
<dbReference type="GO" id="GO:0005743">
    <property type="term" value="C:mitochondrial inner membrane"/>
    <property type="evidence" value="ECO:0007669"/>
    <property type="project" value="UniProtKB-SubCell"/>
</dbReference>
<dbReference type="Gene3D" id="4.10.81.10">
    <property type="entry name" value="Cytochrome c oxidase, subunit 8"/>
    <property type="match status" value="1"/>
</dbReference>
<keyword evidence="14" id="KW-1185">Reference proteome</keyword>
<dbReference type="Pfam" id="PF02285">
    <property type="entry name" value="COX8"/>
    <property type="match status" value="1"/>
</dbReference>
<dbReference type="AlphaFoldDB" id="A0A673VL07"/>
<reference evidence="13" key="2">
    <citation type="submission" date="2025-08" db="UniProtKB">
        <authorList>
            <consortium name="Ensembl"/>
        </authorList>
    </citation>
    <scope>IDENTIFICATION</scope>
</reference>
<dbReference type="GO" id="GO:0045277">
    <property type="term" value="C:respiratory chain complex IV"/>
    <property type="evidence" value="ECO:0007669"/>
    <property type="project" value="UniProtKB-UniRule"/>
</dbReference>
<evidence type="ECO:0000256" key="5">
    <source>
        <dbReference type="ARBA" id="ARBA00022792"/>
    </source>
</evidence>
<evidence type="ECO:0000256" key="8">
    <source>
        <dbReference type="ARBA" id="ARBA00022989"/>
    </source>
</evidence>
<evidence type="ECO:0000313" key="13">
    <source>
        <dbReference type="Ensembl" id="ENSSSUP00005034226.1"/>
    </source>
</evidence>
<reference evidence="13 14" key="1">
    <citation type="submission" date="2019-05" db="EMBL/GenBank/DDBJ databases">
        <title>A Chromosome-scale Meerkat (S. suricatta) Genome Assembly.</title>
        <authorList>
            <person name="Dudchenko O."/>
            <person name="Lieberman Aiden E."/>
            <person name="Tung J."/>
            <person name="Barreiro L.B."/>
            <person name="Clutton-Brock T.H."/>
        </authorList>
    </citation>
    <scope>NUCLEOTIDE SEQUENCE [LARGE SCALE GENOMIC DNA]</scope>
</reference>
<keyword evidence="4" id="KW-0812">Transmembrane</keyword>
<dbReference type="GO" id="GO:0006123">
    <property type="term" value="P:mitochondrial electron transport, cytochrome c to oxygen"/>
    <property type="evidence" value="ECO:0007669"/>
    <property type="project" value="UniProtKB-UniRule"/>
</dbReference>
<dbReference type="CDD" id="cd00930">
    <property type="entry name" value="Cyt_c_Oxidase_VIII"/>
    <property type="match status" value="1"/>
</dbReference>
<dbReference type="Proteomes" id="UP000472268">
    <property type="component" value="Chromosome 11"/>
</dbReference>
<evidence type="ECO:0000256" key="6">
    <source>
        <dbReference type="ARBA" id="ARBA00022843"/>
    </source>
</evidence>
<dbReference type="InterPro" id="IPR036548">
    <property type="entry name" value="Cyt_c_oxidase_su8_sf"/>
</dbReference>
<dbReference type="InterPro" id="IPR003205">
    <property type="entry name" value="Cyt_c_oxidase_su8"/>
</dbReference>
<name>A0A673VL07_SURSU</name>
<dbReference type="PANTHER" id="PTHR16717:SF1">
    <property type="entry name" value="CYTOCHROME C OXIDASE SUBUNIT 8A, MITOCHONDRIAL"/>
    <property type="match status" value="1"/>
</dbReference>
<reference evidence="13" key="3">
    <citation type="submission" date="2025-09" db="UniProtKB">
        <authorList>
            <consortium name="Ensembl"/>
        </authorList>
    </citation>
    <scope>IDENTIFICATION</scope>
</reference>
<dbReference type="FunFam" id="4.10.81.10:FF:000001">
    <property type="entry name" value="Cytochrome c oxidase subunit 8B, mitochondrial"/>
    <property type="match status" value="1"/>
</dbReference>
<comment type="subunit">
    <text evidence="11">Component of the cytochrome c oxidase (complex IV, CIV), a multisubunit enzyme composed of 14 subunits. The complex is composed of a catalytic core of 3 subunits MT-CO1, MT-CO2 and MT-CO3, encoded in the mitochondrial DNA, and 11 supernumerary subunits COX4I1 (or COX4I2), COX5A, COX5B, COX6A2 (or COX6A1), COX6B1 (or COX6B2), COX6C, COX7A1 (or COX7A2), COX7B, COX7C, COX8B and NDUFA4, which are encoded in the nuclear genome. The complex exists as a monomer or a dimer and forms supercomplexes (SCs) in the inner mitochondrial membrane with NADH-ubiquinone oxidoreductase (complex I, CI) and ubiquinol-cytochrome c oxidoreductase (cytochrome b-c1 complex, complex III, CIII), resulting in different assemblies (supercomplex SCI(1)III(2)IV(1) and megacomplex MCI(2)III(2)IV(2)).</text>
</comment>
<evidence type="ECO:0000256" key="11">
    <source>
        <dbReference type="ARBA" id="ARBA00062122"/>
    </source>
</evidence>
<evidence type="ECO:0000256" key="1">
    <source>
        <dbReference type="ARBA" id="ARBA00004434"/>
    </source>
</evidence>
<keyword evidence="8" id="KW-1133">Transmembrane helix</keyword>
<evidence type="ECO:0000256" key="10">
    <source>
        <dbReference type="ARBA" id="ARBA00023136"/>
    </source>
</evidence>
<comment type="subunit">
    <text evidence="12">Component of the cytochrome c oxidase (complex IV, CIV), a multisubunit enzyme composed of 14 subunits. The complex is composed of a catalytic core of 3 subunits MT-CO1, MT-CO2 and MT-CO3, encoded in the mitochondrial DNA, and 11 supernumerary subunits COX4I, COX5A, COX5B, COX6A, COX6B, COX6C, COX7A, COX7B, COX7C, COX8 and NDUFA4, which are encoded in the nuclear genome. The complex exists as a monomer or a dimer and forms supercomplexes (SCs) in the inner mitochondrial membrane with NADH-ubiquinone oxidoreductase (complex I, CI) and ubiquinol-cytochrome c oxidoreductase (cytochrome b-c1 complex, complex III, CIII), resulting in different assemblies (supercomplex SCI(1)III(2)IV(1) and megacomplex MCI(2)III(2)IV(2)).</text>
</comment>
<organism evidence="13 14">
    <name type="scientific">Suricata suricatta</name>
    <name type="common">Meerkat</name>
    <dbReference type="NCBI Taxonomy" id="37032"/>
    <lineage>
        <taxon>Eukaryota</taxon>
        <taxon>Metazoa</taxon>
        <taxon>Chordata</taxon>
        <taxon>Craniata</taxon>
        <taxon>Vertebrata</taxon>
        <taxon>Euteleostomi</taxon>
        <taxon>Mammalia</taxon>
        <taxon>Eutheria</taxon>
        <taxon>Laurasiatheria</taxon>
        <taxon>Carnivora</taxon>
        <taxon>Feliformia</taxon>
        <taxon>Herpestidae</taxon>
        <taxon>Suricata</taxon>
    </lineage>
</organism>
<comment type="subcellular location">
    <subcellularLocation>
        <location evidence="1 12">Mitochondrion inner membrane</location>
        <topology evidence="1 12">Single-pass membrane protein</topology>
    </subcellularLocation>
</comment>
<comment type="pathway">
    <text evidence="2 12">Energy metabolism; oxidative phosphorylation.</text>
</comment>
<evidence type="ECO:0000256" key="4">
    <source>
        <dbReference type="ARBA" id="ARBA00022692"/>
    </source>
</evidence>
<evidence type="ECO:0000256" key="3">
    <source>
        <dbReference type="ARBA" id="ARBA00010117"/>
    </source>
</evidence>
<accession>A0A673VL07</accession>
<keyword evidence="5 12" id="KW-0999">Mitochondrion inner membrane</keyword>
<protein>
    <recommendedName>
        <fullName evidence="12">Cytochrome c oxidase subunit 8</fullName>
    </recommendedName>
    <alternativeName>
        <fullName evidence="12">Cytochrome c oxidase polypeptide VIII</fullName>
    </alternativeName>
</protein>
<evidence type="ECO:0000256" key="7">
    <source>
        <dbReference type="ARBA" id="ARBA00022946"/>
    </source>
</evidence>
<keyword evidence="9 12" id="KW-0496">Mitochondrion</keyword>
<dbReference type="Ensembl" id="ENSSSUT00005039001.1">
    <property type="protein sequence ID" value="ENSSSUP00005034226.1"/>
    <property type="gene ID" value="ENSSSUG00005022005.1"/>
</dbReference>
<sequence>MKSQLPLHGNCIGECNSNESSSITRLASGVSARNNGSLAEKDSERFLKSMNEGRSQEHRLVSGFYDWVTLDVTQEDRPRWRWGITERNALLPRPLVGRWRLLALSRSAPKTDEGGWEVCPCVISGRLPGRPFPASPEPELPAGPAILTSRPWVVAGRFRQSFLAVMSVLTPLLLRGLTGLTRRLPVQRAQMHSKPPKEQLGTMEIAIGITSCFVCFLLPSGWVLAHLESYKKPEWGDLEEGSA</sequence>
<evidence type="ECO:0000256" key="2">
    <source>
        <dbReference type="ARBA" id="ARBA00004673"/>
    </source>
</evidence>
<comment type="similarity">
    <text evidence="3 12">Belongs to the cytochrome c oxidase VIII family.</text>
</comment>
<keyword evidence="10" id="KW-0472">Membrane</keyword>
<evidence type="ECO:0000256" key="12">
    <source>
        <dbReference type="RuleBase" id="RU368101"/>
    </source>
</evidence>
<keyword evidence="6" id="KW-0832">Ubl conjugation</keyword>
<dbReference type="SUPFAM" id="SSF81431">
    <property type="entry name" value="Mitochondrial cytochrome c oxidase subunit VIIIb (aka IX)"/>
    <property type="match status" value="1"/>
</dbReference>